<comment type="caution">
    <text evidence="2">The sequence shown here is derived from an EMBL/GenBank/DDBJ whole genome shotgun (WGS) entry which is preliminary data.</text>
</comment>
<gene>
    <name evidence="2" type="ORF">EPR50_G00129170</name>
</gene>
<keyword evidence="3" id="KW-1185">Reference proteome</keyword>
<feature type="region of interest" description="Disordered" evidence="1">
    <location>
        <begin position="34"/>
        <end position="54"/>
    </location>
</feature>
<sequence length="77" mass="8634">MGFTTAGFCSYCRDLKERIHLFGFSDAQPCRMTHNGRNGTDVNRGRAQRPAPSDTEITEEFLRRVGPTLAWLGAMRG</sequence>
<organism evidence="2 3">
    <name type="scientific">Perca flavescens</name>
    <name type="common">American yellow perch</name>
    <name type="synonym">Morone flavescens</name>
    <dbReference type="NCBI Taxonomy" id="8167"/>
    <lineage>
        <taxon>Eukaryota</taxon>
        <taxon>Metazoa</taxon>
        <taxon>Chordata</taxon>
        <taxon>Craniata</taxon>
        <taxon>Vertebrata</taxon>
        <taxon>Euteleostomi</taxon>
        <taxon>Actinopterygii</taxon>
        <taxon>Neopterygii</taxon>
        <taxon>Teleostei</taxon>
        <taxon>Neoteleostei</taxon>
        <taxon>Acanthomorphata</taxon>
        <taxon>Eupercaria</taxon>
        <taxon>Perciformes</taxon>
        <taxon>Percoidei</taxon>
        <taxon>Percidae</taxon>
        <taxon>Percinae</taxon>
        <taxon>Perca</taxon>
    </lineage>
</organism>
<dbReference type="EMBL" id="SCKG01000012">
    <property type="protein sequence ID" value="TDH06259.1"/>
    <property type="molecule type" value="Genomic_DNA"/>
</dbReference>
<evidence type="ECO:0000256" key="1">
    <source>
        <dbReference type="SAM" id="MobiDB-lite"/>
    </source>
</evidence>
<reference evidence="2 3" key="1">
    <citation type="submission" date="2019-01" db="EMBL/GenBank/DDBJ databases">
        <title>A chromosome-scale genome assembly of the yellow perch, Perca flavescens.</title>
        <authorList>
            <person name="Feron R."/>
            <person name="Morvezen R."/>
            <person name="Bestin A."/>
            <person name="Haffray P."/>
            <person name="Klopp C."/>
            <person name="Zahm M."/>
            <person name="Cabau C."/>
            <person name="Roques C."/>
            <person name="Donnadieu C."/>
            <person name="Bouchez O."/>
            <person name="Christie M."/>
            <person name="Larson W."/>
            <person name="Guiguen Y."/>
        </authorList>
    </citation>
    <scope>NUCLEOTIDE SEQUENCE [LARGE SCALE GENOMIC DNA]</scope>
    <source>
        <strain evidence="2">YP-PL-M2</strain>
        <tissue evidence="2">Blood</tissue>
    </source>
</reference>
<name>A0A484CR43_PERFV</name>
<evidence type="ECO:0000313" key="3">
    <source>
        <dbReference type="Proteomes" id="UP000295070"/>
    </source>
</evidence>
<dbReference type="AlphaFoldDB" id="A0A484CR43"/>
<evidence type="ECO:0000313" key="2">
    <source>
        <dbReference type="EMBL" id="TDH06259.1"/>
    </source>
</evidence>
<dbReference type="Proteomes" id="UP000295070">
    <property type="component" value="Chromosome 12"/>
</dbReference>
<protein>
    <submittedName>
        <fullName evidence="2">Uncharacterized protein</fullName>
    </submittedName>
</protein>
<proteinExistence type="predicted"/>
<accession>A0A484CR43</accession>